<dbReference type="InterPro" id="IPR050463">
    <property type="entry name" value="Gfo/Idh/MocA_oxidrdct_glycsds"/>
</dbReference>
<gene>
    <name evidence="4" type="ORF">METZ01_LOCUS122567</name>
</gene>
<sequence length="226" mass="25477">VNGANVTAICSRREHNPSDLEEQYGIPLKPYTNYDQFIADPDIDIIDICTPHPFHPDQAVAAAEAGKHLIIEKPISIDYESAKRIQSAVSLNGVSVCVCFECRFSKHFTLIRSLVDEGLLGDLHYAEVDYYHGIGPWYGQYDWNVKKDFGGSSLLTAGCHALDAMLFFMDGKVEEVTSYQTKSRSQHFDPYEYKTTSVTILKFKGSERIAKVTSCVDCLQPYYFHV</sequence>
<feature type="non-terminal residue" evidence="4">
    <location>
        <position position="1"/>
    </location>
</feature>
<feature type="domain" description="GFO/IDH/MocA-like oxidoreductase" evidence="3">
    <location>
        <begin position="110"/>
        <end position="218"/>
    </location>
</feature>
<dbReference type="AlphaFoldDB" id="A0A381XZQ3"/>
<evidence type="ECO:0000259" key="3">
    <source>
        <dbReference type="Pfam" id="PF22725"/>
    </source>
</evidence>
<dbReference type="GO" id="GO:0016491">
    <property type="term" value="F:oxidoreductase activity"/>
    <property type="evidence" value="ECO:0007669"/>
    <property type="project" value="UniProtKB-KW"/>
</dbReference>
<evidence type="ECO:0000256" key="1">
    <source>
        <dbReference type="ARBA" id="ARBA00023002"/>
    </source>
</evidence>
<dbReference type="PANTHER" id="PTHR43818:SF11">
    <property type="entry name" value="BCDNA.GH03377"/>
    <property type="match status" value="1"/>
</dbReference>
<keyword evidence="1" id="KW-0560">Oxidoreductase</keyword>
<feature type="non-terminal residue" evidence="4">
    <location>
        <position position="226"/>
    </location>
</feature>
<dbReference type="EMBL" id="UINC01016810">
    <property type="protein sequence ID" value="SVA69713.1"/>
    <property type="molecule type" value="Genomic_DNA"/>
</dbReference>
<dbReference type="InterPro" id="IPR000683">
    <property type="entry name" value="Gfo/Idh/MocA-like_OxRdtase_N"/>
</dbReference>
<dbReference type="InterPro" id="IPR055170">
    <property type="entry name" value="GFO_IDH_MocA-like_dom"/>
</dbReference>
<evidence type="ECO:0000259" key="2">
    <source>
        <dbReference type="Pfam" id="PF01408"/>
    </source>
</evidence>
<dbReference type="GO" id="GO:0000166">
    <property type="term" value="F:nucleotide binding"/>
    <property type="evidence" value="ECO:0007669"/>
    <property type="project" value="InterPro"/>
</dbReference>
<name>A0A381XZQ3_9ZZZZ</name>
<dbReference type="Pfam" id="PF01408">
    <property type="entry name" value="GFO_IDH_MocA"/>
    <property type="match status" value="1"/>
</dbReference>
<dbReference type="Pfam" id="PF22725">
    <property type="entry name" value="GFO_IDH_MocA_C3"/>
    <property type="match status" value="1"/>
</dbReference>
<proteinExistence type="predicted"/>
<accession>A0A381XZQ3</accession>
<evidence type="ECO:0008006" key="5">
    <source>
        <dbReference type="Google" id="ProtNLM"/>
    </source>
</evidence>
<dbReference type="Gene3D" id="3.30.360.10">
    <property type="entry name" value="Dihydrodipicolinate Reductase, domain 2"/>
    <property type="match status" value="1"/>
</dbReference>
<dbReference type="PANTHER" id="PTHR43818">
    <property type="entry name" value="BCDNA.GH03377"/>
    <property type="match status" value="1"/>
</dbReference>
<dbReference type="InterPro" id="IPR036291">
    <property type="entry name" value="NAD(P)-bd_dom_sf"/>
</dbReference>
<dbReference type="Gene3D" id="3.40.50.720">
    <property type="entry name" value="NAD(P)-binding Rossmann-like Domain"/>
    <property type="match status" value="1"/>
</dbReference>
<organism evidence="4">
    <name type="scientific">marine metagenome</name>
    <dbReference type="NCBI Taxonomy" id="408172"/>
    <lineage>
        <taxon>unclassified sequences</taxon>
        <taxon>metagenomes</taxon>
        <taxon>ecological metagenomes</taxon>
    </lineage>
</organism>
<reference evidence="4" key="1">
    <citation type="submission" date="2018-05" db="EMBL/GenBank/DDBJ databases">
        <authorList>
            <person name="Lanie J.A."/>
            <person name="Ng W.-L."/>
            <person name="Kazmierczak K.M."/>
            <person name="Andrzejewski T.M."/>
            <person name="Davidsen T.M."/>
            <person name="Wayne K.J."/>
            <person name="Tettelin H."/>
            <person name="Glass J.I."/>
            <person name="Rusch D."/>
            <person name="Podicherti R."/>
            <person name="Tsui H.-C.T."/>
            <person name="Winkler M.E."/>
        </authorList>
    </citation>
    <scope>NUCLEOTIDE SEQUENCE</scope>
</reference>
<protein>
    <recommendedName>
        <fullName evidence="5">Gfo/Idh/MocA-like oxidoreductase N-terminal domain-containing protein</fullName>
    </recommendedName>
</protein>
<feature type="domain" description="Gfo/Idh/MocA-like oxidoreductase N-terminal" evidence="2">
    <location>
        <begin position="3"/>
        <end position="98"/>
    </location>
</feature>
<dbReference type="SUPFAM" id="SSF55347">
    <property type="entry name" value="Glyceraldehyde-3-phosphate dehydrogenase-like, C-terminal domain"/>
    <property type="match status" value="1"/>
</dbReference>
<evidence type="ECO:0000313" key="4">
    <source>
        <dbReference type="EMBL" id="SVA69713.1"/>
    </source>
</evidence>
<dbReference type="SUPFAM" id="SSF51735">
    <property type="entry name" value="NAD(P)-binding Rossmann-fold domains"/>
    <property type="match status" value="1"/>
</dbReference>